<organism evidence="1 2">
    <name type="scientific">Paenibacillus artemisiicola</name>
    <dbReference type="NCBI Taxonomy" id="1172618"/>
    <lineage>
        <taxon>Bacteria</taxon>
        <taxon>Bacillati</taxon>
        <taxon>Bacillota</taxon>
        <taxon>Bacilli</taxon>
        <taxon>Bacillales</taxon>
        <taxon>Paenibacillaceae</taxon>
        <taxon>Paenibacillus</taxon>
    </lineage>
</organism>
<dbReference type="RefSeq" id="WP_208845856.1">
    <property type="nucleotide sequence ID" value="NZ_JAGGDJ010000001.1"/>
</dbReference>
<name>A0ABS3W3L8_9BACL</name>
<proteinExistence type="predicted"/>
<protein>
    <submittedName>
        <fullName evidence="1">Uncharacterized protein</fullName>
    </submittedName>
</protein>
<gene>
    <name evidence="1" type="ORF">I8J29_01730</name>
</gene>
<evidence type="ECO:0000313" key="2">
    <source>
        <dbReference type="Proteomes" id="UP000670947"/>
    </source>
</evidence>
<sequence length="68" mass="7767">MNDDPPRKPQAWIQQALPSRHARNCRARRELRGNRFSLQIGCCSCSLPFRRASILIHAALNEFPPISP</sequence>
<keyword evidence="2" id="KW-1185">Reference proteome</keyword>
<comment type="caution">
    <text evidence="1">The sequence shown here is derived from an EMBL/GenBank/DDBJ whole genome shotgun (WGS) entry which is preliminary data.</text>
</comment>
<dbReference type="Proteomes" id="UP000670947">
    <property type="component" value="Unassembled WGS sequence"/>
</dbReference>
<accession>A0ABS3W3L8</accession>
<evidence type="ECO:0000313" key="1">
    <source>
        <dbReference type="EMBL" id="MBO7742898.1"/>
    </source>
</evidence>
<dbReference type="EMBL" id="JAGGDJ010000001">
    <property type="protein sequence ID" value="MBO7742898.1"/>
    <property type="molecule type" value="Genomic_DNA"/>
</dbReference>
<reference evidence="1 2" key="1">
    <citation type="submission" date="2021-03" db="EMBL/GenBank/DDBJ databases">
        <title>Paenibacillus artemisicola MWE-103 whole genome sequence.</title>
        <authorList>
            <person name="Ham Y.J."/>
        </authorList>
    </citation>
    <scope>NUCLEOTIDE SEQUENCE [LARGE SCALE GENOMIC DNA]</scope>
    <source>
        <strain evidence="1 2">MWE-103</strain>
    </source>
</reference>